<evidence type="ECO:0000256" key="5">
    <source>
        <dbReference type="ARBA" id="ARBA00023136"/>
    </source>
</evidence>
<evidence type="ECO:0000313" key="9">
    <source>
        <dbReference type="Proteomes" id="UP000248646"/>
    </source>
</evidence>
<reference evidence="8 9" key="1">
    <citation type="submission" date="2018-06" db="EMBL/GenBank/DDBJ databases">
        <title>Genomic Encyclopedia of Type Strains, Phase IV (KMG-IV): sequencing the most valuable type-strain genomes for metagenomic binning, comparative biology and taxonomic classification.</title>
        <authorList>
            <person name="Goeker M."/>
        </authorList>
    </citation>
    <scope>NUCLEOTIDE SEQUENCE [LARGE SCALE GENOMIC DNA]</scope>
    <source>
        <strain evidence="8 9">DSM 5</strain>
    </source>
</reference>
<evidence type="ECO:0000256" key="1">
    <source>
        <dbReference type="ARBA" id="ARBA00004651"/>
    </source>
</evidence>
<evidence type="ECO:0000256" key="3">
    <source>
        <dbReference type="ARBA" id="ARBA00022692"/>
    </source>
</evidence>
<evidence type="ECO:0000256" key="2">
    <source>
        <dbReference type="ARBA" id="ARBA00022475"/>
    </source>
</evidence>
<dbReference type="GO" id="GO:0005886">
    <property type="term" value="C:plasma membrane"/>
    <property type="evidence" value="ECO:0007669"/>
    <property type="project" value="UniProtKB-SubCell"/>
</dbReference>
<evidence type="ECO:0000256" key="4">
    <source>
        <dbReference type="ARBA" id="ARBA00022989"/>
    </source>
</evidence>
<dbReference type="InterPro" id="IPR027379">
    <property type="entry name" value="CLS_N"/>
</dbReference>
<protein>
    <submittedName>
        <fullName evidence="8">Phospholipase D-like protein</fullName>
    </submittedName>
</protein>
<dbReference type="EMBL" id="QKZI01000008">
    <property type="protein sequence ID" value="PZX02910.1"/>
    <property type="molecule type" value="Genomic_DNA"/>
</dbReference>
<keyword evidence="5 6" id="KW-0472">Membrane</keyword>
<gene>
    <name evidence="8" type="ORF">C7437_1085</name>
</gene>
<dbReference type="Proteomes" id="UP000248646">
    <property type="component" value="Unassembled WGS sequence"/>
</dbReference>
<evidence type="ECO:0000259" key="7">
    <source>
        <dbReference type="Pfam" id="PF13396"/>
    </source>
</evidence>
<accession>A0A2W7MCW5</accession>
<dbReference type="RefSeq" id="WP_111440423.1">
    <property type="nucleotide sequence ID" value="NZ_QKZI01000008.1"/>
</dbReference>
<dbReference type="Pfam" id="PF13396">
    <property type="entry name" value="PLDc_N"/>
    <property type="match status" value="1"/>
</dbReference>
<keyword evidence="4 6" id="KW-1133">Transmembrane helix</keyword>
<name>A0A2W7MCW5_9BACI</name>
<proteinExistence type="predicted"/>
<sequence>MGFESIPWKLILPLVIIQFILIIVAIIDLIRVRDTNGPKWLWAIIIILGNMIGPIIYFIVGRRNE</sequence>
<feature type="transmembrane region" description="Helical" evidence="6">
    <location>
        <begin position="6"/>
        <end position="28"/>
    </location>
</feature>
<organism evidence="8 9">
    <name type="scientific">Psychrobacillus insolitus</name>
    <dbReference type="NCBI Taxonomy" id="1461"/>
    <lineage>
        <taxon>Bacteria</taxon>
        <taxon>Bacillati</taxon>
        <taxon>Bacillota</taxon>
        <taxon>Bacilli</taxon>
        <taxon>Bacillales</taxon>
        <taxon>Bacillaceae</taxon>
        <taxon>Psychrobacillus</taxon>
    </lineage>
</organism>
<comment type="caution">
    <text evidence="8">The sequence shown here is derived from an EMBL/GenBank/DDBJ whole genome shotgun (WGS) entry which is preliminary data.</text>
</comment>
<keyword evidence="9" id="KW-1185">Reference proteome</keyword>
<dbReference type="AlphaFoldDB" id="A0A2W7MCW5"/>
<feature type="domain" description="Cardiolipin synthase N-terminal" evidence="7">
    <location>
        <begin position="20"/>
        <end position="62"/>
    </location>
</feature>
<feature type="transmembrane region" description="Helical" evidence="6">
    <location>
        <begin position="40"/>
        <end position="60"/>
    </location>
</feature>
<comment type="subcellular location">
    <subcellularLocation>
        <location evidence="1">Cell membrane</location>
        <topology evidence="1">Multi-pass membrane protein</topology>
    </subcellularLocation>
</comment>
<evidence type="ECO:0000256" key="6">
    <source>
        <dbReference type="SAM" id="Phobius"/>
    </source>
</evidence>
<evidence type="ECO:0000313" key="8">
    <source>
        <dbReference type="EMBL" id="PZX02910.1"/>
    </source>
</evidence>
<keyword evidence="2" id="KW-1003">Cell membrane</keyword>
<keyword evidence="3 6" id="KW-0812">Transmembrane</keyword>